<accession>A0A0H2RRM0</accession>
<reference evidence="1 2" key="1">
    <citation type="submission" date="2015-04" db="EMBL/GenBank/DDBJ databases">
        <title>Complete genome sequence of Schizopora paradoxa KUC8140, a cosmopolitan wood degrader in East Asia.</title>
        <authorList>
            <consortium name="DOE Joint Genome Institute"/>
            <person name="Min B."/>
            <person name="Park H."/>
            <person name="Jang Y."/>
            <person name="Kim J.-J."/>
            <person name="Kim K.H."/>
            <person name="Pangilinan J."/>
            <person name="Lipzen A."/>
            <person name="Riley R."/>
            <person name="Grigoriev I.V."/>
            <person name="Spatafora J.W."/>
            <person name="Choi I.-G."/>
        </authorList>
    </citation>
    <scope>NUCLEOTIDE SEQUENCE [LARGE SCALE GENOMIC DNA]</scope>
    <source>
        <strain evidence="1 2">KUC8140</strain>
    </source>
</reference>
<dbReference type="InterPro" id="IPR004344">
    <property type="entry name" value="TTL/TTLL_fam"/>
</dbReference>
<dbReference type="AlphaFoldDB" id="A0A0H2RRM0"/>
<dbReference type="SUPFAM" id="SSF56059">
    <property type="entry name" value="Glutathione synthetase ATP-binding domain-like"/>
    <property type="match status" value="1"/>
</dbReference>
<dbReference type="InParanoid" id="A0A0H2RRM0"/>
<keyword evidence="1" id="KW-0436">Ligase</keyword>
<organism evidence="1 2">
    <name type="scientific">Schizopora paradoxa</name>
    <dbReference type="NCBI Taxonomy" id="27342"/>
    <lineage>
        <taxon>Eukaryota</taxon>
        <taxon>Fungi</taxon>
        <taxon>Dikarya</taxon>
        <taxon>Basidiomycota</taxon>
        <taxon>Agaricomycotina</taxon>
        <taxon>Agaricomycetes</taxon>
        <taxon>Hymenochaetales</taxon>
        <taxon>Schizoporaceae</taxon>
        <taxon>Schizopora</taxon>
    </lineage>
</organism>
<dbReference type="PANTHER" id="PTHR47551:SF1">
    <property type="entry name" value="TUBULIN--TYROSINE LIGASE PBY1-RELATED"/>
    <property type="match status" value="1"/>
</dbReference>
<dbReference type="GO" id="GO:0016874">
    <property type="term" value="F:ligase activity"/>
    <property type="evidence" value="ECO:0007669"/>
    <property type="project" value="UniProtKB-KW"/>
</dbReference>
<name>A0A0H2RRM0_9AGAM</name>
<dbReference type="Pfam" id="PF03133">
    <property type="entry name" value="TTL"/>
    <property type="match status" value="1"/>
</dbReference>
<dbReference type="GO" id="GO:0000932">
    <property type="term" value="C:P-body"/>
    <property type="evidence" value="ECO:0007669"/>
    <property type="project" value="TreeGrafter"/>
</dbReference>
<dbReference type="PROSITE" id="PS51221">
    <property type="entry name" value="TTL"/>
    <property type="match status" value="1"/>
</dbReference>
<dbReference type="PANTHER" id="PTHR47551">
    <property type="entry name" value="TUBULIN--TYROSINE LIGASE PBY1-RELATED"/>
    <property type="match status" value="1"/>
</dbReference>
<gene>
    <name evidence="1" type="ORF">SCHPADRAFT_914881</name>
</gene>
<dbReference type="Gene3D" id="3.30.470.20">
    <property type="entry name" value="ATP-grasp fold, B domain"/>
    <property type="match status" value="1"/>
</dbReference>
<protein>
    <submittedName>
        <fullName evidence="1">Tubulin-tyrosine ligase</fullName>
    </submittedName>
</protein>
<dbReference type="Proteomes" id="UP000053477">
    <property type="component" value="Unassembled WGS sequence"/>
</dbReference>
<dbReference type="STRING" id="27342.A0A0H2RRM0"/>
<dbReference type="EMBL" id="KQ085943">
    <property type="protein sequence ID" value="KLO14479.1"/>
    <property type="molecule type" value="Genomic_DNA"/>
</dbReference>
<dbReference type="OrthoDB" id="202825at2759"/>
<dbReference type="InterPro" id="IPR027746">
    <property type="entry name" value="TTL"/>
</dbReference>
<dbReference type="FunCoup" id="A0A0H2RRM0">
    <property type="interactions" value="4"/>
</dbReference>
<proteinExistence type="predicted"/>
<evidence type="ECO:0000313" key="2">
    <source>
        <dbReference type="Proteomes" id="UP000053477"/>
    </source>
</evidence>
<keyword evidence="2" id="KW-1185">Reference proteome</keyword>
<evidence type="ECO:0000313" key="1">
    <source>
        <dbReference type="EMBL" id="KLO14479.1"/>
    </source>
</evidence>
<sequence>MSTAFSAFVDWPFAPLTERLVTRALQSLPDKPSEVGSDLTSLNKSRCLQWSSYDSIDHDLTLANPTTVLSSSYTIRKALIRKHFLHRCIHSYTVKNPHSILSSTVPKTWDIDISYADELEELWSDDLWDLGNELDAQSESETKKWWILKPSMADRGMGIRLFDSKDALRDIFEGFDEDTDSENEGENDSLPGDTSVFTSQLRYFVIQEYLHNPVLIDPNEVHTTGSENEPIKSDLQGHKFHLRAYCIASGDLTVYLYKRVLALFSAVPYSQPGTATDLDLRPHLTNTCLQNDHDERNVRLLDELVGCQLLSSSNEAHFTDSDKNSLIDQMAEILANTFEAAVQNPVHFQALPNAFELYGVDFLVTQESAAGTGALQAKLLEVNAEPAIEMTGPRLTWVLEDLFKAIADTCVEPFFRNHHPRSTSEEKEPKKADEKEVLLRECYKRQRWA</sequence>